<dbReference type="RefSeq" id="WP_096803955.1">
    <property type="nucleotide sequence ID" value="NZ_CP023563.1"/>
</dbReference>
<dbReference type="EMBL" id="CP023563">
    <property type="protein sequence ID" value="ATG52847.1"/>
    <property type="molecule type" value="Genomic_DNA"/>
</dbReference>
<sequence>MGAVPVQILRVIIWFSLAGSLAVQLGIVPLLSWEMNDSGAPLAAIVTVAGLVVLGVLGLQVIGVSILRLLTLVRHGRVFSPTAFRHVDRIIGAVAGEALVLFGVAVLGAVVNRTTPGDELAPGLIGMICGASLVMAGVALVIFVQRQLLVQATETLARAEGLQSELDEVI</sequence>
<dbReference type="KEGG" id="brz:CFK38_15910"/>
<feature type="transmembrane region" description="Helical" evidence="1">
    <location>
        <begin position="43"/>
        <end position="70"/>
    </location>
</feature>
<dbReference type="Pfam" id="PF11188">
    <property type="entry name" value="DUF2975"/>
    <property type="match status" value="1"/>
</dbReference>
<keyword evidence="1" id="KW-0472">Membrane</keyword>
<evidence type="ECO:0000313" key="2">
    <source>
        <dbReference type="EMBL" id="ATG52847.1"/>
    </source>
</evidence>
<keyword evidence="1" id="KW-0812">Transmembrane</keyword>
<dbReference type="InterPro" id="IPR021354">
    <property type="entry name" value="DUF2975"/>
</dbReference>
<organism evidence="2 3">
    <name type="scientific">Brachybacterium vulturis</name>
    <dbReference type="NCBI Taxonomy" id="2017484"/>
    <lineage>
        <taxon>Bacteria</taxon>
        <taxon>Bacillati</taxon>
        <taxon>Actinomycetota</taxon>
        <taxon>Actinomycetes</taxon>
        <taxon>Micrococcales</taxon>
        <taxon>Dermabacteraceae</taxon>
        <taxon>Brachybacterium</taxon>
    </lineage>
</organism>
<accession>A0A291GRM5</accession>
<name>A0A291GRM5_9MICO</name>
<dbReference type="OrthoDB" id="3240470at2"/>
<protein>
    <submittedName>
        <fullName evidence="2">ABC transporter</fullName>
    </submittedName>
</protein>
<feature type="transmembrane region" description="Helical" evidence="1">
    <location>
        <begin position="90"/>
        <end position="111"/>
    </location>
</feature>
<evidence type="ECO:0000256" key="1">
    <source>
        <dbReference type="SAM" id="Phobius"/>
    </source>
</evidence>
<dbReference type="Proteomes" id="UP000218165">
    <property type="component" value="Chromosome"/>
</dbReference>
<feature type="transmembrane region" description="Helical" evidence="1">
    <location>
        <begin position="12"/>
        <end position="31"/>
    </location>
</feature>
<gene>
    <name evidence="2" type="ORF">CFK38_15910</name>
</gene>
<proteinExistence type="predicted"/>
<keyword evidence="3" id="KW-1185">Reference proteome</keyword>
<evidence type="ECO:0000313" key="3">
    <source>
        <dbReference type="Proteomes" id="UP000218165"/>
    </source>
</evidence>
<dbReference type="AlphaFoldDB" id="A0A291GRM5"/>
<keyword evidence="1" id="KW-1133">Transmembrane helix</keyword>
<reference evidence="3" key="1">
    <citation type="submission" date="2017-09" db="EMBL/GenBank/DDBJ databases">
        <title>Brachybacterium sp. VM2412.</title>
        <authorList>
            <person name="Tak E.J."/>
            <person name="Bae J.-W."/>
        </authorList>
    </citation>
    <scope>NUCLEOTIDE SEQUENCE [LARGE SCALE GENOMIC DNA]</scope>
    <source>
        <strain evidence="3">VM2412</strain>
    </source>
</reference>
<feature type="transmembrane region" description="Helical" evidence="1">
    <location>
        <begin position="123"/>
        <end position="144"/>
    </location>
</feature>